<reference evidence="2 3" key="1">
    <citation type="submission" date="2020-03" db="EMBL/GenBank/DDBJ databases">
        <title>Soil Listeria distribution.</title>
        <authorList>
            <person name="Liao J."/>
            <person name="Wiedmann M."/>
        </authorList>
    </citation>
    <scope>NUCLEOTIDE SEQUENCE [LARGE SCALE GENOMIC DNA]</scope>
    <source>
        <strain evidence="2 3">FSL L7-0741</strain>
    </source>
</reference>
<dbReference type="AlphaFoldDB" id="A0A7X1CRC4"/>
<sequence>DINAAQALVNKVTDATVKAELQKEIDKAQAQLVGEIFSHFTWDKNGDLTAIHFPSSTTIEKYNFRLMVDNVYYASIDKGTVYYSYLSGSKWSFTNPISASSTIRIEIIDDEGKVTGYLTKDGVMDVSDNYWISEAKSQIGQLNADGVNITNTQAQINDAQEAVRNIHDNITVKNELQAQVTEMQRQYTYNHNLSKSIDNLFTSSSQTALQSNVTQSTLDDLKKQLNGVVNLEWRSKLATTLSIAQTLLDQKVEETNNLKEANEAVNKLFGDDTHTKLAEGITATDINQA</sequence>
<proteinExistence type="predicted"/>
<evidence type="ECO:0000313" key="2">
    <source>
        <dbReference type="EMBL" id="MBC1937945.1"/>
    </source>
</evidence>
<protein>
    <recommendedName>
        <fullName evidence="1">Pesticidal crystal protein Cry1Aa domain-containing protein</fullName>
    </recommendedName>
</protein>
<evidence type="ECO:0000313" key="3">
    <source>
        <dbReference type="Proteomes" id="UP000535908"/>
    </source>
</evidence>
<dbReference type="Proteomes" id="UP000535908">
    <property type="component" value="Unassembled WGS sequence"/>
</dbReference>
<name>A0A7X1CRC4_9LIST</name>
<dbReference type="EMBL" id="JAARWN010000043">
    <property type="protein sequence ID" value="MBC1937945.1"/>
    <property type="molecule type" value="Genomic_DNA"/>
</dbReference>
<feature type="domain" description="Pesticidal crystal protein Cry1Aa" evidence="1">
    <location>
        <begin position="196"/>
        <end position="250"/>
    </location>
</feature>
<dbReference type="RefSeq" id="WP_221644887.1">
    <property type="nucleotide sequence ID" value="NZ_JAARWN010000043.1"/>
</dbReference>
<evidence type="ECO:0000259" key="1">
    <source>
        <dbReference type="Pfam" id="PF18449"/>
    </source>
</evidence>
<gene>
    <name evidence="2" type="ORF">HCA69_16460</name>
</gene>
<comment type="caution">
    <text evidence="2">The sequence shown here is derived from an EMBL/GenBank/DDBJ whole genome shotgun (WGS) entry which is preliminary data.</text>
</comment>
<dbReference type="Pfam" id="PF18449">
    <property type="entry name" value="Endotoxin_C2"/>
    <property type="match status" value="2"/>
</dbReference>
<accession>A0A7X1CRC4</accession>
<dbReference type="InterPro" id="IPR054544">
    <property type="entry name" value="Pest_crys_Cry1Aa_dom-IV"/>
</dbReference>
<feature type="non-terminal residue" evidence="2">
    <location>
        <position position="289"/>
    </location>
</feature>
<organism evidence="2 3">
    <name type="scientific">Listeria grandensis</name>
    <dbReference type="NCBI Taxonomy" id="1494963"/>
    <lineage>
        <taxon>Bacteria</taxon>
        <taxon>Bacillati</taxon>
        <taxon>Bacillota</taxon>
        <taxon>Bacilli</taxon>
        <taxon>Bacillales</taxon>
        <taxon>Listeriaceae</taxon>
        <taxon>Listeria</taxon>
    </lineage>
</organism>
<feature type="domain" description="Pesticidal crystal protein Cry1Aa" evidence="1">
    <location>
        <begin position="256"/>
        <end position="289"/>
    </location>
</feature>
<feature type="non-terminal residue" evidence="2">
    <location>
        <position position="1"/>
    </location>
</feature>